<evidence type="ECO:0000256" key="1">
    <source>
        <dbReference type="SAM" id="MobiDB-lite"/>
    </source>
</evidence>
<gene>
    <name evidence="2" type="ORF">HERILL_LOCUS16122</name>
</gene>
<keyword evidence="3" id="KW-1185">Reference proteome</keyword>
<reference evidence="2 3" key="1">
    <citation type="submission" date="2020-11" db="EMBL/GenBank/DDBJ databases">
        <authorList>
            <person name="Wallbank WR R."/>
            <person name="Pardo Diaz C."/>
            <person name="Kozak K."/>
            <person name="Martin S."/>
            <person name="Jiggins C."/>
            <person name="Moest M."/>
            <person name="Warren A I."/>
            <person name="Generalovic N T."/>
            <person name="Byers J.R.P. K."/>
            <person name="Montejo-Kovacevich G."/>
            <person name="Yen C E."/>
        </authorList>
    </citation>
    <scope>NUCLEOTIDE SEQUENCE [LARGE SCALE GENOMIC DNA]</scope>
</reference>
<dbReference type="AlphaFoldDB" id="A0A7R8Z1L1"/>
<accession>A0A7R8Z1L1</accession>
<name>A0A7R8Z1L1_HERIL</name>
<sequence length="213" mass="23313">MFVEKGGKVEPQRKAGISKAVMNDLRKTKGDKSLVRKRQKVKLKTIKEAMIEAMANMAEGSGQRPQNLKEERGLAMDVSSRSEEDLDSKGPADERRAEGTSDEMFNAIKEIREICLSKRYNVDEAATTAMLEQVQKLQKICVALLEKNGEPIGQRAAGQAAKVMRPPIGVKPAVVIQRAVPNAEKRVPTTSTEVAAMKASPKATAIEAISRKK</sequence>
<feature type="compositionally biased region" description="Basic and acidic residues" evidence="1">
    <location>
        <begin position="67"/>
        <end position="99"/>
    </location>
</feature>
<protein>
    <submittedName>
        <fullName evidence="2">Uncharacterized protein</fullName>
    </submittedName>
</protein>
<dbReference type="InParanoid" id="A0A7R8Z1L1"/>
<evidence type="ECO:0000313" key="3">
    <source>
        <dbReference type="Proteomes" id="UP000594454"/>
    </source>
</evidence>
<organism evidence="2 3">
    <name type="scientific">Hermetia illucens</name>
    <name type="common">Black soldier fly</name>
    <dbReference type="NCBI Taxonomy" id="343691"/>
    <lineage>
        <taxon>Eukaryota</taxon>
        <taxon>Metazoa</taxon>
        <taxon>Ecdysozoa</taxon>
        <taxon>Arthropoda</taxon>
        <taxon>Hexapoda</taxon>
        <taxon>Insecta</taxon>
        <taxon>Pterygota</taxon>
        <taxon>Neoptera</taxon>
        <taxon>Endopterygota</taxon>
        <taxon>Diptera</taxon>
        <taxon>Brachycera</taxon>
        <taxon>Stratiomyomorpha</taxon>
        <taxon>Stratiomyidae</taxon>
        <taxon>Hermetiinae</taxon>
        <taxon>Hermetia</taxon>
    </lineage>
</organism>
<proteinExistence type="predicted"/>
<evidence type="ECO:0000313" key="2">
    <source>
        <dbReference type="EMBL" id="CAD7093864.1"/>
    </source>
</evidence>
<feature type="region of interest" description="Disordered" evidence="1">
    <location>
        <begin position="56"/>
        <end position="100"/>
    </location>
</feature>
<dbReference type="Proteomes" id="UP000594454">
    <property type="component" value="Chromosome 7"/>
</dbReference>
<dbReference type="EMBL" id="LR899015">
    <property type="protein sequence ID" value="CAD7093864.1"/>
    <property type="molecule type" value="Genomic_DNA"/>
</dbReference>